<evidence type="ECO:0000313" key="7">
    <source>
        <dbReference type="Proteomes" id="UP001239522"/>
    </source>
</evidence>
<feature type="domain" description="CENP-V/GFA" evidence="5">
    <location>
        <begin position="10"/>
        <end position="119"/>
    </location>
</feature>
<comment type="similarity">
    <text evidence="1">Belongs to the Gfa family.</text>
</comment>
<evidence type="ECO:0000256" key="1">
    <source>
        <dbReference type="ARBA" id="ARBA00005495"/>
    </source>
</evidence>
<dbReference type="InterPro" id="IPR011057">
    <property type="entry name" value="Mss4-like_sf"/>
</dbReference>
<keyword evidence="4" id="KW-0456">Lyase</keyword>
<organism evidence="6 7">
    <name type="scientific">Streptomyces castrisilvae</name>
    <dbReference type="NCBI Taxonomy" id="3033811"/>
    <lineage>
        <taxon>Bacteria</taxon>
        <taxon>Bacillati</taxon>
        <taxon>Actinomycetota</taxon>
        <taxon>Actinomycetes</taxon>
        <taxon>Kitasatosporales</taxon>
        <taxon>Streptomycetaceae</taxon>
        <taxon>Streptomyces</taxon>
    </lineage>
</organism>
<evidence type="ECO:0000313" key="6">
    <source>
        <dbReference type="EMBL" id="WLQ32656.1"/>
    </source>
</evidence>
<keyword evidence="7" id="KW-1185">Reference proteome</keyword>
<dbReference type="EMBL" id="CP120997">
    <property type="protein sequence ID" value="WLQ32656.1"/>
    <property type="molecule type" value="Genomic_DNA"/>
</dbReference>
<evidence type="ECO:0000256" key="3">
    <source>
        <dbReference type="ARBA" id="ARBA00022833"/>
    </source>
</evidence>
<dbReference type="PANTHER" id="PTHR33337">
    <property type="entry name" value="GFA DOMAIN-CONTAINING PROTEIN"/>
    <property type="match status" value="1"/>
</dbReference>
<keyword evidence="3" id="KW-0862">Zinc</keyword>
<dbReference type="Pfam" id="PF04828">
    <property type="entry name" value="GFA"/>
    <property type="match status" value="1"/>
</dbReference>
<dbReference type="InterPro" id="IPR006913">
    <property type="entry name" value="CENP-V/GFA"/>
</dbReference>
<evidence type="ECO:0000259" key="5">
    <source>
        <dbReference type="PROSITE" id="PS51891"/>
    </source>
</evidence>
<dbReference type="RefSeq" id="WP_306051873.1">
    <property type="nucleotide sequence ID" value="NZ_CP120997.1"/>
</dbReference>
<gene>
    <name evidence="6" type="ORF">P8A18_03965</name>
</gene>
<sequence length="135" mass="14539">MSEMDQQRTLTGGCLCGKIRYSASSRPFYPHVCSCPHCRKLSGGPMMAFVGFPLSGFAWDGPGGEPAWYATSPGAGRGFCGDCGSRVCALDEGSDAVFVTIMSLDDDRVFVPRNQHFRDDAVSWLPQVPEPKAAV</sequence>
<dbReference type="PROSITE" id="PS51891">
    <property type="entry name" value="CENP_V_GFA"/>
    <property type="match status" value="1"/>
</dbReference>
<evidence type="ECO:0000256" key="4">
    <source>
        <dbReference type="ARBA" id="ARBA00023239"/>
    </source>
</evidence>
<reference evidence="6 7" key="1">
    <citation type="submission" date="2023-03" db="EMBL/GenBank/DDBJ databases">
        <title>Isolation and description of six Streptomyces strains from soil environments, able to metabolize different microbial glucans.</title>
        <authorList>
            <person name="Widen T."/>
            <person name="Larsbrink J."/>
        </authorList>
    </citation>
    <scope>NUCLEOTIDE SEQUENCE [LARGE SCALE GENOMIC DNA]</scope>
    <source>
        <strain evidence="6 7">Mut1</strain>
    </source>
</reference>
<dbReference type="PANTHER" id="PTHR33337:SF40">
    <property type="entry name" value="CENP-V_GFA DOMAIN-CONTAINING PROTEIN-RELATED"/>
    <property type="match status" value="1"/>
</dbReference>
<dbReference type="Proteomes" id="UP001239522">
    <property type="component" value="Chromosome"/>
</dbReference>
<evidence type="ECO:0000256" key="2">
    <source>
        <dbReference type="ARBA" id="ARBA00022723"/>
    </source>
</evidence>
<dbReference type="SUPFAM" id="SSF51316">
    <property type="entry name" value="Mss4-like"/>
    <property type="match status" value="1"/>
</dbReference>
<accession>A0ABY9HGG7</accession>
<dbReference type="Gene3D" id="3.90.1590.10">
    <property type="entry name" value="glutathione-dependent formaldehyde- activating enzyme (gfa)"/>
    <property type="match status" value="1"/>
</dbReference>
<proteinExistence type="inferred from homology"/>
<keyword evidence="2" id="KW-0479">Metal-binding</keyword>
<name>A0ABY9HGG7_9ACTN</name>
<protein>
    <submittedName>
        <fullName evidence="6">GFA family protein</fullName>
    </submittedName>
</protein>